<accession>A0A8J3D5R5</accession>
<evidence type="ECO:0000313" key="2">
    <source>
        <dbReference type="Proteomes" id="UP000598271"/>
    </source>
</evidence>
<reference evidence="1 2" key="1">
    <citation type="journal article" date="2014" name="Int. J. Syst. Evol. Microbiol.">
        <title>Complete genome sequence of Corynebacterium casei LMG S-19264T (=DSM 44701T), isolated from a smear-ripened cheese.</title>
        <authorList>
            <consortium name="US DOE Joint Genome Institute (JGI-PGF)"/>
            <person name="Walter F."/>
            <person name="Albersmeier A."/>
            <person name="Kalinowski J."/>
            <person name="Ruckert C."/>
        </authorList>
    </citation>
    <scope>NUCLEOTIDE SEQUENCE [LARGE SCALE GENOMIC DNA]</scope>
    <source>
        <strain evidence="1 2">KCTC 12866</strain>
    </source>
</reference>
<comment type="caution">
    <text evidence="1">The sequence shown here is derived from an EMBL/GenBank/DDBJ whole genome shotgun (WGS) entry which is preliminary data.</text>
</comment>
<dbReference type="AlphaFoldDB" id="A0A8J3D5R5"/>
<sequence length="74" mass="8307">MKADPIEAFIETAASLLSLKALQYLGGRLGVRRFALRHLLRGVHPFDGVSYMQIDHLLIPLTFLSYKKVYTSAS</sequence>
<dbReference type="EMBL" id="BMXF01000001">
    <property type="protein sequence ID" value="GHB52395.1"/>
    <property type="molecule type" value="Genomic_DNA"/>
</dbReference>
<keyword evidence="2" id="KW-1185">Reference proteome</keyword>
<gene>
    <name evidence="1" type="ORF">GCM10007390_01290</name>
</gene>
<name>A0A8J3D5R5_9BACT</name>
<dbReference type="RefSeq" id="WP_189562397.1">
    <property type="nucleotide sequence ID" value="NZ_BMXF01000001.1"/>
</dbReference>
<protein>
    <submittedName>
        <fullName evidence="1">Uncharacterized protein</fullName>
    </submittedName>
</protein>
<proteinExistence type="predicted"/>
<evidence type="ECO:0000313" key="1">
    <source>
        <dbReference type="EMBL" id="GHB52395.1"/>
    </source>
</evidence>
<organism evidence="1 2">
    <name type="scientific">Persicitalea jodogahamensis</name>
    <dbReference type="NCBI Taxonomy" id="402147"/>
    <lineage>
        <taxon>Bacteria</taxon>
        <taxon>Pseudomonadati</taxon>
        <taxon>Bacteroidota</taxon>
        <taxon>Cytophagia</taxon>
        <taxon>Cytophagales</taxon>
        <taxon>Spirosomataceae</taxon>
        <taxon>Persicitalea</taxon>
    </lineage>
</organism>
<dbReference type="Proteomes" id="UP000598271">
    <property type="component" value="Unassembled WGS sequence"/>
</dbReference>